<evidence type="ECO:0000313" key="2">
    <source>
        <dbReference type="Proteomes" id="UP000253099"/>
    </source>
</evidence>
<protein>
    <submittedName>
        <fullName evidence="1">Uncharacterized protein</fullName>
    </submittedName>
</protein>
<comment type="caution">
    <text evidence="1">The sequence shown here is derived from an EMBL/GenBank/DDBJ whole genome shotgun (WGS) entry which is preliminary data.</text>
</comment>
<reference evidence="1 2" key="1">
    <citation type="submission" date="2018-06" db="EMBL/GenBank/DDBJ databases">
        <title>Genomic insight into two independent archaeal endosymbiosis events.</title>
        <authorList>
            <person name="Lind A.E."/>
            <person name="Lewis W.H."/>
            <person name="Spang A."/>
            <person name="Guy L."/>
            <person name="Embley M.T."/>
            <person name="Ettema T.J.G."/>
        </authorList>
    </citation>
    <scope>NUCLEOTIDE SEQUENCE [LARGE SCALE GENOMIC DNA]</scope>
    <source>
        <strain evidence="1">NOE</strain>
    </source>
</reference>
<organism evidence="1 2">
    <name type="scientific">Candidatus Methanobinarius endosymbioticus</name>
    <dbReference type="NCBI Taxonomy" id="2006182"/>
    <lineage>
        <taxon>Archaea</taxon>
        <taxon>Methanobacteriati</taxon>
        <taxon>Methanobacteriota</taxon>
        <taxon>Methanomada group</taxon>
        <taxon>Methanobacteria</taxon>
        <taxon>Methanobacteriales</taxon>
        <taxon>Methanobacteriaceae</taxon>
        <taxon>Candidatus Methanobinarius</taxon>
    </lineage>
</organism>
<dbReference type="AlphaFoldDB" id="A0A366MFL2"/>
<sequence length="132" mass="15210">MICNVVNKIIIFYYRMIPSYIDCSTTISSIIVKCIIRYCFYPCTINSTTMSIITSTNINNRNVIIESRIIYIICIPNSTTMTTSIINESTIRYHTNRRYSTIISKRSSIIVECGIRYVMSIKNTTPIRPAKL</sequence>
<dbReference type="Proteomes" id="UP000253099">
    <property type="component" value="Unassembled WGS sequence"/>
</dbReference>
<name>A0A366MFL2_9EURY</name>
<keyword evidence="2" id="KW-1185">Reference proteome</keyword>
<evidence type="ECO:0000313" key="1">
    <source>
        <dbReference type="EMBL" id="RBQ24289.1"/>
    </source>
</evidence>
<gene>
    <name evidence="1" type="ORF">ALNOE001_03110</name>
</gene>
<dbReference type="EMBL" id="NIZT01000006">
    <property type="protein sequence ID" value="RBQ24289.1"/>
    <property type="molecule type" value="Genomic_DNA"/>
</dbReference>
<proteinExistence type="predicted"/>
<accession>A0A366MFL2</accession>